<dbReference type="EMBL" id="JACQXR010000008">
    <property type="protein sequence ID" value="MBI4725755.1"/>
    <property type="molecule type" value="Genomic_DNA"/>
</dbReference>
<proteinExistence type="predicted"/>
<comment type="caution">
    <text evidence="1">The sequence shown here is derived from an EMBL/GenBank/DDBJ whole genome shotgun (WGS) entry which is preliminary data.</text>
</comment>
<organism evidence="1 2">
    <name type="scientific">candidate division TA06 bacterium</name>
    <dbReference type="NCBI Taxonomy" id="2250710"/>
    <lineage>
        <taxon>Bacteria</taxon>
        <taxon>Bacteria division TA06</taxon>
    </lineage>
</organism>
<dbReference type="Proteomes" id="UP000736328">
    <property type="component" value="Unassembled WGS sequence"/>
</dbReference>
<evidence type="ECO:0000313" key="2">
    <source>
        <dbReference type="Proteomes" id="UP000736328"/>
    </source>
</evidence>
<gene>
    <name evidence="1" type="ORF">HY768_00770</name>
</gene>
<accession>A0A933I6Z6</accession>
<evidence type="ECO:0000313" key="1">
    <source>
        <dbReference type="EMBL" id="MBI4725755.1"/>
    </source>
</evidence>
<dbReference type="Gene3D" id="1.20.1440.60">
    <property type="entry name" value="23S rRNA-intervening sequence"/>
    <property type="match status" value="1"/>
</dbReference>
<dbReference type="NCBIfam" id="TIGR02436">
    <property type="entry name" value="four helix bundle protein"/>
    <property type="match status" value="1"/>
</dbReference>
<dbReference type="InterPro" id="IPR012657">
    <property type="entry name" value="23S_rRNA-intervening_sequence"/>
</dbReference>
<dbReference type="SUPFAM" id="SSF158446">
    <property type="entry name" value="IVS-encoded protein-like"/>
    <property type="match status" value="1"/>
</dbReference>
<protein>
    <submittedName>
        <fullName evidence="1">Four helix bundle protein</fullName>
    </submittedName>
</protein>
<reference evidence="1" key="1">
    <citation type="submission" date="2020-07" db="EMBL/GenBank/DDBJ databases">
        <title>Huge and variable diversity of episymbiotic CPR bacteria and DPANN archaea in groundwater ecosystems.</title>
        <authorList>
            <person name="He C.Y."/>
            <person name="Keren R."/>
            <person name="Whittaker M."/>
            <person name="Farag I.F."/>
            <person name="Doudna J."/>
            <person name="Cate J.H.D."/>
            <person name="Banfield J.F."/>
        </authorList>
    </citation>
    <scope>NUCLEOTIDE SEQUENCE</scope>
    <source>
        <strain evidence="1">NC_groundwater_1520_Pr4_B-0.1um_53_5</strain>
    </source>
</reference>
<dbReference type="InterPro" id="IPR036583">
    <property type="entry name" value="23S_rRNA_IVS_sf"/>
</dbReference>
<name>A0A933I6Z6_UNCT6</name>
<sequence>MNYFHYSLKSGNETCFWLDILIDSGKCDKNTGQNLLKEARELANILAASVITMKTKG</sequence>
<dbReference type="AlphaFoldDB" id="A0A933I6Z6"/>